<dbReference type="AlphaFoldDB" id="A0A8T3VZR6"/>
<dbReference type="Pfam" id="PF01661">
    <property type="entry name" value="Macro"/>
    <property type="match status" value="1"/>
</dbReference>
<protein>
    <submittedName>
        <fullName evidence="2">Protein-ADP-ribose hydrolase</fullName>
    </submittedName>
</protein>
<comment type="caution">
    <text evidence="2">The sequence shown here is derived from an EMBL/GenBank/DDBJ whole genome shotgun (WGS) entry which is preliminary data.</text>
</comment>
<dbReference type="SMART" id="SM00506">
    <property type="entry name" value="A1pp"/>
    <property type="match status" value="1"/>
</dbReference>
<dbReference type="EMBL" id="SUTG01000093">
    <property type="protein sequence ID" value="MBE6513436.1"/>
    <property type="molecule type" value="Genomic_DNA"/>
</dbReference>
<proteinExistence type="predicted"/>
<dbReference type="PROSITE" id="PS51154">
    <property type="entry name" value="MACRO"/>
    <property type="match status" value="1"/>
</dbReference>
<dbReference type="Proteomes" id="UP000732619">
    <property type="component" value="Unassembled WGS sequence"/>
</dbReference>
<name>A0A8T3VZR6_METOL</name>
<dbReference type="PANTHER" id="PTHR11106:SF27">
    <property type="entry name" value="MACRO DOMAIN-CONTAINING PROTEIN"/>
    <property type="match status" value="1"/>
</dbReference>
<gene>
    <name evidence="2" type="ORF">E7Z75_09920</name>
</gene>
<dbReference type="SUPFAM" id="SSF52949">
    <property type="entry name" value="Macro domain-like"/>
    <property type="match status" value="1"/>
</dbReference>
<keyword evidence="2" id="KW-0378">Hydrolase</keyword>
<feature type="domain" description="Macro" evidence="1">
    <location>
        <begin position="78"/>
        <end position="265"/>
    </location>
</feature>
<dbReference type="NCBIfam" id="NF003163">
    <property type="entry name" value="PRK04143.1"/>
    <property type="match status" value="1"/>
</dbReference>
<dbReference type="GO" id="GO:0016787">
    <property type="term" value="F:hydrolase activity"/>
    <property type="evidence" value="ECO:0007669"/>
    <property type="project" value="UniProtKB-KW"/>
</dbReference>
<sequence>MENVDYLINYLLEENPEVKINKTPVNINEKFNLYRSLCNVRQAKPISDEFIQKEEEFLEEIIKSKNITSIDDIDVLDKVYPQNNQNNGDKLCLWRGDITSLKIGAIVNAANSQGLGCFIPGHNCIDNQINTYAGVPLRLECNEYMKTISYNLSTGEVFITKAYNLPADYVIHTVGPIIQSTVTNKHEELLANCYKNCLKLAQKNNIRSLAFCSISTGVFRFPKDLACQIALKTVDNYMDDNGDNFDKIVFNVYSKEALDIYENFI</sequence>
<dbReference type="PANTHER" id="PTHR11106">
    <property type="entry name" value="GANGLIOSIDE INDUCED DIFFERENTIATION ASSOCIATED PROTEIN 2-RELATED"/>
    <property type="match status" value="1"/>
</dbReference>
<evidence type="ECO:0000259" key="1">
    <source>
        <dbReference type="PROSITE" id="PS51154"/>
    </source>
</evidence>
<evidence type="ECO:0000313" key="2">
    <source>
        <dbReference type="EMBL" id="MBE6513436.1"/>
    </source>
</evidence>
<evidence type="ECO:0000313" key="3">
    <source>
        <dbReference type="Proteomes" id="UP000732619"/>
    </source>
</evidence>
<dbReference type="CDD" id="cd02908">
    <property type="entry name" value="Macro_OAADPr_deacetylase"/>
    <property type="match status" value="1"/>
</dbReference>
<dbReference type="InterPro" id="IPR002589">
    <property type="entry name" value="Macro_dom"/>
</dbReference>
<dbReference type="InterPro" id="IPR043472">
    <property type="entry name" value="Macro_dom-like"/>
</dbReference>
<dbReference type="Gene3D" id="3.40.220.10">
    <property type="entry name" value="Leucine Aminopeptidase, subunit E, domain 1"/>
    <property type="match status" value="1"/>
</dbReference>
<reference evidence="2" key="1">
    <citation type="submission" date="2019-04" db="EMBL/GenBank/DDBJ databases">
        <title>Evolution of Biomass-Degrading Anaerobic Consortia Revealed by Metagenomics.</title>
        <authorList>
            <person name="Peng X."/>
        </authorList>
    </citation>
    <scope>NUCLEOTIDE SEQUENCE</scope>
    <source>
        <strain evidence="2">SIG14</strain>
    </source>
</reference>
<organism evidence="2 3">
    <name type="scientific">Methanobrevibacter olleyae</name>
    <dbReference type="NCBI Taxonomy" id="294671"/>
    <lineage>
        <taxon>Archaea</taxon>
        <taxon>Methanobacteriati</taxon>
        <taxon>Methanobacteriota</taxon>
        <taxon>Methanomada group</taxon>
        <taxon>Methanobacteria</taxon>
        <taxon>Methanobacteriales</taxon>
        <taxon>Methanobacteriaceae</taxon>
        <taxon>Methanobrevibacter</taxon>
    </lineage>
</organism>
<accession>A0A8T3VZR6</accession>